<accession>A0A1S2XGT7</accession>
<dbReference type="GO" id="GO:0009738">
    <property type="term" value="P:abscisic acid-activated signaling pathway"/>
    <property type="evidence" value="ECO:0007669"/>
    <property type="project" value="InterPro"/>
</dbReference>
<dbReference type="InterPro" id="IPR050279">
    <property type="entry name" value="Plant_def-hormone_signal"/>
</dbReference>
<comment type="similarity">
    <text evidence="1">Belongs to the BetVI family.</text>
</comment>
<dbReference type="GO" id="GO:0005634">
    <property type="term" value="C:nucleus"/>
    <property type="evidence" value="ECO:0007669"/>
    <property type="project" value="TreeGrafter"/>
</dbReference>
<protein>
    <submittedName>
        <fullName evidence="6">Major allergen Pru ar 1-like</fullName>
    </submittedName>
</protein>
<evidence type="ECO:0000256" key="2">
    <source>
        <dbReference type="ARBA" id="ARBA00022821"/>
    </source>
</evidence>
<organism evidence="5 6">
    <name type="scientific">Cicer arietinum</name>
    <name type="common">Chickpea</name>
    <name type="synonym">Garbanzo</name>
    <dbReference type="NCBI Taxonomy" id="3827"/>
    <lineage>
        <taxon>Eukaryota</taxon>
        <taxon>Viridiplantae</taxon>
        <taxon>Streptophyta</taxon>
        <taxon>Embryophyta</taxon>
        <taxon>Tracheophyta</taxon>
        <taxon>Spermatophyta</taxon>
        <taxon>Magnoliopsida</taxon>
        <taxon>eudicotyledons</taxon>
        <taxon>Gunneridae</taxon>
        <taxon>Pentapetalae</taxon>
        <taxon>rosids</taxon>
        <taxon>fabids</taxon>
        <taxon>Fabales</taxon>
        <taxon>Fabaceae</taxon>
        <taxon>Papilionoideae</taxon>
        <taxon>50 kb inversion clade</taxon>
        <taxon>NPAAA clade</taxon>
        <taxon>Hologalegina</taxon>
        <taxon>IRL clade</taxon>
        <taxon>Cicereae</taxon>
        <taxon>Cicer</taxon>
    </lineage>
</organism>
<dbReference type="Proteomes" id="UP000087171">
    <property type="component" value="Chromosome Ca1"/>
</dbReference>
<evidence type="ECO:0000256" key="3">
    <source>
        <dbReference type="ARBA" id="ARBA00023265"/>
    </source>
</evidence>
<dbReference type="CDD" id="cd07816">
    <property type="entry name" value="Bet_v1-like"/>
    <property type="match status" value="1"/>
</dbReference>
<keyword evidence="2" id="KW-0611">Plant defense</keyword>
<keyword evidence="5" id="KW-1185">Reference proteome</keyword>
<dbReference type="SUPFAM" id="SSF55961">
    <property type="entry name" value="Bet v1-like"/>
    <property type="match status" value="1"/>
</dbReference>
<dbReference type="PANTHER" id="PTHR31213:SF17">
    <property type="entry name" value="MAJOR ALLERGEN PRU AR 1-LIKE"/>
    <property type="match status" value="1"/>
</dbReference>
<dbReference type="InterPro" id="IPR023393">
    <property type="entry name" value="START-like_dom_sf"/>
</dbReference>
<dbReference type="AlphaFoldDB" id="A0A1S2XGT7"/>
<reference evidence="5" key="1">
    <citation type="journal article" date="2013" name="Nat. Biotechnol.">
        <title>Draft genome sequence of chickpea (Cicer arietinum) provides a resource for trait improvement.</title>
        <authorList>
            <person name="Varshney R.K."/>
            <person name="Song C."/>
            <person name="Saxena R.K."/>
            <person name="Azam S."/>
            <person name="Yu S."/>
            <person name="Sharpe A.G."/>
            <person name="Cannon S."/>
            <person name="Baek J."/>
            <person name="Rosen B.D."/>
            <person name="Tar'an B."/>
            <person name="Millan T."/>
            <person name="Zhang X."/>
            <person name="Ramsay L.D."/>
            <person name="Iwata A."/>
            <person name="Wang Y."/>
            <person name="Nelson W."/>
            <person name="Farmer A.D."/>
            <person name="Gaur P.M."/>
            <person name="Soderlund C."/>
            <person name="Penmetsa R.V."/>
            <person name="Xu C."/>
            <person name="Bharti A.K."/>
            <person name="He W."/>
            <person name="Winter P."/>
            <person name="Zhao S."/>
            <person name="Hane J.K."/>
            <person name="Carrasquilla-Garcia N."/>
            <person name="Condie J.A."/>
            <person name="Upadhyaya H.D."/>
            <person name="Luo M.C."/>
            <person name="Thudi M."/>
            <person name="Gowda C.L."/>
            <person name="Singh N.P."/>
            <person name="Lichtenzveig J."/>
            <person name="Gali K.K."/>
            <person name="Rubio J."/>
            <person name="Nadarajan N."/>
            <person name="Dolezel J."/>
            <person name="Bansal K.C."/>
            <person name="Xu X."/>
            <person name="Edwards D."/>
            <person name="Zhang G."/>
            <person name="Kahl G."/>
            <person name="Gil J."/>
            <person name="Singh K.B."/>
            <person name="Datta S.K."/>
            <person name="Jackson S.A."/>
            <person name="Wang J."/>
            <person name="Cook D.R."/>
        </authorList>
    </citation>
    <scope>NUCLEOTIDE SEQUENCE [LARGE SCALE GENOMIC DNA]</scope>
    <source>
        <strain evidence="5">cv. CDC Frontier</strain>
    </source>
</reference>
<keyword evidence="3" id="KW-0568">Pathogenesis-related protein</keyword>
<dbReference type="PaxDb" id="3827-XP_004487810.1"/>
<dbReference type="Pfam" id="PF00407">
    <property type="entry name" value="Bet_v_1"/>
    <property type="match status" value="1"/>
</dbReference>
<gene>
    <name evidence="6" type="primary">LOC101501734</name>
</gene>
<proteinExistence type="inferred from homology"/>
<dbReference type="GO" id="GO:0005737">
    <property type="term" value="C:cytoplasm"/>
    <property type="evidence" value="ECO:0007669"/>
    <property type="project" value="TreeGrafter"/>
</dbReference>
<evidence type="ECO:0000313" key="5">
    <source>
        <dbReference type="Proteomes" id="UP000087171"/>
    </source>
</evidence>
<feature type="domain" description="Bet v I/Major latex protein" evidence="4">
    <location>
        <begin position="5"/>
        <end position="155"/>
    </location>
</feature>
<dbReference type="InterPro" id="IPR000916">
    <property type="entry name" value="Bet_v_I/MLP"/>
</dbReference>
<dbReference type="FunFam" id="3.30.530.20:FF:000007">
    <property type="entry name" value="Major pollen allergen Bet v 1-A"/>
    <property type="match status" value="1"/>
</dbReference>
<dbReference type="eggNOG" id="ENOG502S0JB">
    <property type="taxonomic scope" value="Eukaryota"/>
</dbReference>
<reference evidence="6" key="2">
    <citation type="submission" date="2025-08" db="UniProtKB">
        <authorList>
            <consortium name="RefSeq"/>
        </authorList>
    </citation>
    <scope>IDENTIFICATION</scope>
    <source>
        <tissue evidence="6">Etiolated seedlings</tissue>
    </source>
</reference>
<dbReference type="PRINTS" id="PR00634">
    <property type="entry name" value="BETALLERGEN"/>
</dbReference>
<dbReference type="STRING" id="3827.A0A1S2XGT7"/>
<dbReference type="PANTHER" id="PTHR31213">
    <property type="entry name" value="OS08G0374000 PROTEIN-RELATED"/>
    <property type="match status" value="1"/>
</dbReference>
<sequence length="160" mass="17605">MDGVTFTAELSSSVEAGRMFKALVLDGPNLIPKIMPLAVNSIQLLEGNGGPGSIQEITITEGANIKHVKHRIDAIDKENLTFNYAVIEGHGKPEMLESILYEIKIEPSPEGGCKIKNVIKYHLKQEVEIKEDDFKDAMEEALIVLKIVDAYLLANPEAYA</sequence>
<dbReference type="RefSeq" id="XP_004487810.1">
    <property type="nucleotide sequence ID" value="XM_004487753.3"/>
</dbReference>
<dbReference type="GO" id="GO:0004864">
    <property type="term" value="F:protein phosphatase inhibitor activity"/>
    <property type="evidence" value="ECO:0007669"/>
    <property type="project" value="InterPro"/>
</dbReference>
<dbReference type="GO" id="GO:0038023">
    <property type="term" value="F:signaling receptor activity"/>
    <property type="evidence" value="ECO:0007669"/>
    <property type="project" value="InterPro"/>
</dbReference>
<evidence type="ECO:0000256" key="1">
    <source>
        <dbReference type="ARBA" id="ARBA00009744"/>
    </source>
</evidence>
<dbReference type="InterPro" id="IPR024949">
    <property type="entry name" value="Bet_v_I_allergen"/>
</dbReference>
<evidence type="ECO:0000313" key="6">
    <source>
        <dbReference type="RefSeq" id="XP_004487810.1"/>
    </source>
</evidence>
<dbReference type="OrthoDB" id="1858506at2759"/>
<name>A0A1S2XGT7_CICAR</name>
<dbReference type="SMART" id="SM01037">
    <property type="entry name" value="Bet_v_1"/>
    <property type="match status" value="1"/>
</dbReference>
<dbReference type="GO" id="GO:0010427">
    <property type="term" value="F:abscisic acid binding"/>
    <property type="evidence" value="ECO:0007669"/>
    <property type="project" value="InterPro"/>
</dbReference>
<evidence type="ECO:0000259" key="4">
    <source>
        <dbReference type="SMART" id="SM01037"/>
    </source>
</evidence>
<dbReference type="GO" id="GO:0006952">
    <property type="term" value="P:defense response"/>
    <property type="evidence" value="ECO:0007669"/>
    <property type="project" value="UniProtKB-KW"/>
</dbReference>
<dbReference type="Gene3D" id="3.30.530.20">
    <property type="match status" value="1"/>
</dbReference>